<name>A0ABP6M5U8_9MICC</name>
<dbReference type="SUPFAM" id="SSF52540">
    <property type="entry name" value="P-loop containing nucleoside triphosphate hydrolases"/>
    <property type="match status" value="1"/>
</dbReference>
<dbReference type="PROSITE" id="PS50893">
    <property type="entry name" value="ABC_TRANSPORTER_2"/>
    <property type="match status" value="1"/>
</dbReference>
<feature type="region of interest" description="Disordered" evidence="10">
    <location>
        <begin position="273"/>
        <end position="302"/>
    </location>
</feature>
<dbReference type="InterPro" id="IPR051535">
    <property type="entry name" value="Siderophore_ABC-ATPase"/>
</dbReference>
<evidence type="ECO:0000256" key="4">
    <source>
        <dbReference type="ARBA" id="ARBA00022496"/>
    </source>
</evidence>
<feature type="compositionally biased region" description="Polar residues" evidence="10">
    <location>
        <begin position="1"/>
        <end position="24"/>
    </location>
</feature>
<dbReference type="InterPro" id="IPR003593">
    <property type="entry name" value="AAA+_ATPase"/>
</dbReference>
<dbReference type="InterPro" id="IPR017871">
    <property type="entry name" value="ABC_transporter-like_CS"/>
</dbReference>
<reference evidence="13" key="1">
    <citation type="journal article" date="2019" name="Int. J. Syst. Evol. Microbiol.">
        <title>The Global Catalogue of Microorganisms (GCM) 10K type strain sequencing project: providing services to taxonomists for standard genome sequencing and annotation.</title>
        <authorList>
            <consortium name="The Broad Institute Genomics Platform"/>
            <consortium name="The Broad Institute Genome Sequencing Center for Infectious Disease"/>
            <person name="Wu L."/>
            <person name="Ma J."/>
        </authorList>
    </citation>
    <scope>NUCLEOTIDE SEQUENCE [LARGE SCALE GENOMIC DNA]</scope>
    <source>
        <strain evidence="13">JCM 14309</strain>
    </source>
</reference>
<accession>A0ABP6M5U8</accession>
<gene>
    <name evidence="12" type="primary">cdtA</name>
    <name evidence="12" type="ORF">GCM10010529_26010</name>
</gene>
<keyword evidence="8" id="KW-0406">Ion transport</keyword>
<evidence type="ECO:0000256" key="5">
    <source>
        <dbReference type="ARBA" id="ARBA00022741"/>
    </source>
</evidence>
<keyword evidence="9" id="KW-0472">Membrane</keyword>
<keyword evidence="3" id="KW-1003">Cell membrane</keyword>
<dbReference type="PANTHER" id="PTHR42771">
    <property type="entry name" value="IRON(3+)-HYDROXAMATE IMPORT ATP-BINDING PROTEIN FHUC"/>
    <property type="match status" value="1"/>
</dbReference>
<evidence type="ECO:0000259" key="11">
    <source>
        <dbReference type="PROSITE" id="PS50893"/>
    </source>
</evidence>
<dbReference type="CDD" id="cd03214">
    <property type="entry name" value="ABC_Iron-Siderophores_B12_Hemin"/>
    <property type="match status" value="1"/>
</dbReference>
<evidence type="ECO:0000256" key="9">
    <source>
        <dbReference type="ARBA" id="ARBA00023136"/>
    </source>
</evidence>
<dbReference type="InterPro" id="IPR003439">
    <property type="entry name" value="ABC_transporter-like_ATP-bd"/>
</dbReference>
<keyword evidence="4" id="KW-0410">Iron transport</keyword>
<feature type="domain" description="ABC transporter" evidence="11">
    <location>
        <begin position="23"/>
        <end position="258"/>
    </location>
</feature>
<dbReference type="PROSITE" id="PS00211">
    <property type="entry name" value="ABC_TRANSPORTER_1"/>
    <property type="match status" value="1"/>
</dbReference>
<dbReference type="PANTHER" id="PTHR42771:SF2">
    <property type="entry name" value="IRON(3+)-HYDROXAMATE IMPORT ATP-BINDING PROTEIN FHUC"/>
    <property type="match status" value="1"/>
</dbReference>
<dbReference type="SMART" id="SM00382">
    <property type="entry name" value="AAA"/>
    <property type="match status" value="1"/>
</dbReference>
<dbReference type="Gene3D" id="3.40.50.300">
    <property type="entry name" value="P-loop containing nucleotide triphosphate hydrolases"/>
    <property type="match status" value="1"/>
</dbReference>
<keyword evidence="13" id="KW-1185">Reference proteome</keyword>
<dbReference type="Pfam" id="PF00005">
    <property type="entry name" value="ABC_tran"/>
    <property type="match status" value="1"/>
</dbReference>
<evidence type="ECO:0000256" key="6">
    <source>
        <dbReference type="ARBA" id="ARBA00022840"/>
    </source>
</evidence>
<keyword evidence="2" id="KW-0813">Transport</keyword>
<comment type="caution">
    <text evidence="12">The sequence shown here is derived from an EMBL/GenBank/DDBJ whole genome shotgun (WGS) entry which is preliminary data.</text>
</comment>
<protein>
    <submittedName>
        <fullName evidence="12">Siderophore ABC transporter ATP-binding protein CdtA</fullName>
    </submittedName>
</protein>
<evidence type="ECO:0000256" key="7">
    <source>
        <dbReference type="ARBA" id="ARBA00023004"/>
    </source>
</evidence>
<keyword evidence="6 12" id="KW-0067">ATP-binding</keyword>
<dbReference type="InterPro" id="IPR027417">
    <property type="entry name" value="P-loop_NTPase"/>
</dbReference>
<dbReference type="GO" id="GO:0005524">
    <property type="term" value="F:ATP binding"/>
    <property type="evidence" value="ECO:0007669"/>
    <property type="project" value="UniProtKB-KW"/>
</dbReference>
<evidence type="ECO:0000256" key="1">
    <source>
        <dbReference type="ARBA" id="ARBA00004202"/>
    </source>
</evidence>
<evidence type="ECO:0000256" key="8">
    <source>
        <dbReference type="ARBA" id="ARBA00023065"/>
    </source>
</evidence>
<evidence type="ECO:0000256" key="2">
    <source>
        <dbReference type="ARBA" id="ARBA00022448"/>
    </source>
</evidence>
<sequence>MQNDPVLSNLTHPDSAQTSRTSLRASEVSVSYGPHRIVHGVDAELLPGGVTALIGPNGSGKTTLLRGMCRLADAEGQVSLDDVDITSFSPRSFAKRLTILAQQRPTPTGLTVAEVVELGRHPHRGRFRRTDPGGAEAVERAVALAGLEDLRHRPVTELSGGQLQRVWLATCLAQQTDVLLLDEPTTFLDLKHQMSLLDLIRDLADVHGLTIGVVLHDLEQAADIADHVVLLEEGRVVAAGSPSAVMTSERLTEVYRVPIDVTSLPDGGLAVRARRAGRRGRSAEDPSAAQTRDDSRTLPVPA</sequence>
<evidence type="ECO:0000313" key="12">
    <source>
        <dbReference type="EMBL" id="GAA3072747.1"/>
    </source>
</evidence>
<evidence type="ECO:0000256" key="10">
    <source>
        <dbReference type="SAM" id="MobiDB-lite"/>
    </source>
</evidence>
<proteinExistence type="predicted"/>
<organism evidence="12 13">
    <name type="scientific">Nesterenkonia aethiopica</name>
    <dbReference type="NCBI Taxonomy" id="269144"/>
    <lineage>
        <taxon>Bacteria</taxon>
        <taxon>Bacillati</taxon>
        <taxon>Actinomycetota</taxon>
        <taxon>Actinomycetes</taxon>
        <taxon>Micrococcales</taxon>
        <taxon>Micrococcaceae</taxon>
        <taxon>Nesterenkonia</taxon>
    </lineage>
</organism>
<dbReference type="Proteomes" id="UP001500236">
    <property type="component" value="Unassembled WGS sequence"/>
</dbReference>
<comment type="subcellular location">
    <subcellularLocation>
        <location evidence="1">Cell membrane</location>
        <topology evidence="1">Peripheral membrane protein</topology>
    </subcellularLocation>
</comment>
<evidence type="ECO:0000256" key="3">
    <source>
        <dbReference type="ARBA" id="ARBA00022475"/>
    </source>
</evidence>
<evidence type="ECO:0000313" key="13">
    <source>
        <dbReference type="Proteomes" id="UP001500236"/>
    </source>
</evidence>
<feature type="region of interest" description="Disordered" evidence="10">
    <location>
        <begin position="1"/>
        <end position="27"/>
    </location>
</feature>
<dbReference type="EMBL" id="BAAAVT010000018">
    <property type="protein sequence ID" value="GAA3072747.1"/>
    <property type="molecule type" value="Genomic_DNA"/>
</dbReference>
<keyword evidence="5" id="KW-0547">Nucleotide-binding</keyword>
<keyword evidence="7" id="KW-0408">Iron</keyword>